<comment type="caution">
    <text evidence="4">The sequence shown here is derived from an EMBL/GenBank/DDBJ whole genome shotgun (WGS) entry which is preliminary data.</text>
</comment>
<reference evidence="4 5" key="1">
    <citation type="journal article" date="2018" name="Nat. Biotechnol.">
        <title>A standardized bacterial taxonomy based on genome phylogeny substantially revises the tree of life.</title>
        <authorList>
            <person name="Parks D.H."/>
            <person name="Chuvochina M."/>
            <person name="Waite D.W."/>
            <person name="Rinke C."/>
            <person name="Skarshewski A."/>
            <person name="Chaumeil P.A."/>
            <person name="Hugenholtz P."/>
        </authorList>
    </citation>
    <scope>NUCLEOTIDE SEQUENCE [LARGE SCALE GENOMIC DNA]</scope>
    <source>
        <strain evidence="4">UBA9375</strain>
    </source>
</reference>
<evidence type="ECO:0000256" key="1">
    <source>
        <dbReference type="SAM" id="SignalP"/>
    </source>
</evidence>
<dbReference type="InterPro" id="IPR006311">
    <property type="entry name" value="TAT_signal"/>
</dbReference>
<proteinExistence type="predicted"/>
<feature type="domain" description="Gfo/Idh/MocA-like oxidoreductase bacterial type C-terminal" evidence="3">
    <location>
        <begin position="204"/>
        <end position="327"/>
    </location>
</feature>
<dbReference type="InterPro" id="IPR043906">
    <property type="entry name" value="Gfo/Idh/MocA_OxRdtase_bact_C"/>
</dbReference>
<gene>
    <name evidence="4" type="ORF">DIT97_19475</name>
</gene>
<protein>
    <submittedName>
        <fullName evidence="4">Gfo/Idh/MocA family oxidoreductase</fullName>
    </submittedName>
</protein>
<sequence>MTSQKLSRRTFVKTAAAGLPLACLAPGVFVNTARAAEKARNPNERLKIGSIGMRYQGSVIADKAQQYGDIVAIADVDREIAEKARKQFGGKATLFEDYREMLEKADIDVVTIGAPDHWHTKMLIDACRAGKDVYCEKPLTLTVDEGKIINKVVSETKAVVQVGTWQRSDHRFRQAVEMIKDGRIGDLKKVTVTLSKNKTGGPFKTEPVPSVLNWDLWQGQTPEVPYIKERCHYTFRWWYEYSGGQMTDWGAHHIDIAQWGAGMQETGPVDIEGTATFPNVENGYNVALDYHLKARYANGVILEVNDTGRTGVMFEGDEGRIFVNRGTIAGKPVEDLAKNPLPRESFNVYAHDNLSRPPRMGKLDAIVNHMGNFFDCIETRATPISSVQNQHRSVTVCHIGNISQRLGRKLTWDPQQEQFVGDAEANTWLKREQRAGYEIKDT</sequence>
<dbReference type="Gene3D" id="3.30.360.10">
    <property type="entry name" value="Dihydrodipicolinate Reductase, domain 2"/>
    <property type="match status" value="1"/>
</dbReference>
<dbReference type="SUPFAM" id="SSF55347">
    <property type="entry name" value="Glyceraldehyde-3-phosphate dehydrogenase-like, C-terminal domain"/>
    <property type="match status" value="1"/>
</dbReference>
<feature type="chain" id="PRO_5017710237" evidence="1">
    <location>
        <begin position="36"/>
        <end position="442"/>
    </location>
</feature>
<organism evidence="4 5">
    <name type="scientific">Gimesia maris</name>
    <dbReference type="NCBI Taxonomy" id="122"/>
    <lineage>
        <taxon>Bacteria</taxon>
        <taxon>Pseudomonadati</taxon>
        <taxon>Planctomycetota</taxon>
        <taxon>Planctomycetia</taxon>
        <taxon>Planctomycetales</taxon>
        <taxon>Planctomycetaceae</taxon>
        <taxon>Gimesia</taxon>
    </lineage>
</organism>
<evidence type="ECO:0000259" key="2">
    <source>
        <dbReference type="Pfam" id="PF01408"/>
    </source>
</evidence>
<feature type="domain" description="Gfo/Idh/MocA-like oxidoreductase N-terminal" evidence="2">
    <location>
        <begin position="49"/>
        <end position="163"/>
    </location>
</feature>
<accession>A0A3D3R8F3</accession>
<keyword evidence="1" id="KW-0732">Signal</keyword>
<evidence type="ECO:0000259" key="3">
    <source>
        <dbReference type="Pfam" id="PF19051"/>
    </source>
</evidence>
<dbReference type="EMBL" id="DQAY01000117">
    <property type="protein sequence ID" value="HCO25095.1"/>
    <property type="molecule type" value="Genomic_DNA"/>
</dbReference>
<dbReference type="InterPro" id="IPR036291">
    <property type="entry name" value="NAD(P)-bd_dom_sf"/>
</dbReference>
<dbReference type="Gene3D" id="3.40.50.720">
    <property type="entry name" value="NAD(P)-binding Rossmann-like Domain"/>
    <property type="match status" value="1"/>
</dbReference>
<dbReference type="SUPFAM" id="SSF51735">
    <property type="entry name" value="NAD(P)-binding Rossmann-fold domains"/>
    <property type="match status" value="1"/>
</dbReference>
<dbReference type="Pfam" id="PF01408">
    <property type="entry name" value="GFO_IDH_MocA"/>
    <property type="match status" value="1"/>
</dbReference>
<dbReference type="PANTHER" id="PTHR43818">
    <property type="entry name" value="BCDNA.GH03377"/>
    <property type="match status" value="1"/>
</dbReference>
<feature type="signal peptide" evidence="1">
    <location>
        <begin position="1"/>
        <end position="35"/>
    </location>
</feature>
<dbReference type="InterPro" id="IPR000683">
    <property type="entry name" value="Gfo/Idh/MocA-like_OxRdtase_N"/>
</dbReference>
<dbReference type="PANTHER" id="PTHR43818:SF5">
    <property type="entry name" value="OXIDOREDUCTASE FAMILY PROTEIN"/>
    <property type="match status" value="1"/>
</dbReference>
<feature type="domain" description="Gfo/Idh/MocA-like oxidoreductase bacterial type C-terminal" evidence="3">
    <location>
        <begin position="367"/>
        <end position="438"/>
    </location>
</feature>
<evidence type="ECO:0000313" key="4">
    <source>
        <dbReference type="EMBL" id="HCO25095.1"/>
    </source>
</evidence>
<dbReference type="AlphaFoldDB" id="A0A3D3R8F3"/>
<dbReference type="InterPro" id="IPR050463">
    <property type="entry name" value="Gfo/Idh/MocA_oxidrdct_glycsds"/>
</dbReference>
<dbReference type="Proteomes" id="UP000263642">
    <property type="component" value="Unassembled WGS sequence"/>
</dbReference>
<name>A0A3D3R8F3_9PLAN</name>
<evidence type="ECO:0000313" key="5">
    <source>
        <dbReference type="Proteomes" id="UP000263642"/>
    </source>
</evidence>
<dbReference type="GO" id="GO:0000166">
    <property type="term" value="F:nucleotide binding"/>
    <property type="evidence" value="ECO:0007669"/>
    <property type="project" value="InterPro"/>
</dbReference>
<dbReference type="PROSITE" id="PS51318">
    <property type="entry name" value="TAT"/>
    <property type="match status" value="1"/>
</dbReference>
<dbReference type="Pfam" id="PF19051">
    <property type="entry name" value="GFO_IDH_MocA_C2"/>
    <property type="match status" value="2"/>
</dbReference>